<keyword evidence="2" id="KW-1185">Reference proteome</keyword>
<dbReference type="EMBL" id="SRYA01000019">
    <property type="protein sequence ID" value="TGY96217.1"/>
    <property type="molecule type" value="Genomic_DNA"/>
</dbReference>
<organism evidence="1 2">
    <name type="scientific">Petralouisia muris</name>
    <dbReference type="NCBI Taxonomy" id="3032872"/>
    <lineage>
        <taxon>Bacteria</taxon>
        <taxon>Bacillati</taxon>
        <taxon>Bacillota</taxon>
        <taxon>Clostridia</taxon>
        <taxon>Lachnospirales</taxon>
        <taxon>Lachnospiraceae</taxon>
        <taxon>Petralouisia</taxon>
    </lineage>
</organism>
<proteinExistence type="predicted"/>
<name>A0AC61RWE6_9FIRM</name>
<reference evidence="1" key="1">
    <citation type="submission" date="2019-04" db="EMBL/GenBank/DDBJ databases">
        <title>Microbes associate with the intestines of laboratory mice.</title>
        <authorList>
            <person name="Navarre W."/>
            <person name="Wong E."/>
            <person name="Huang K."/>
            <person name="Tropini C."/>
            <person name="Ng K."/>
            <person name="Yu B."/>
        </authorList>
    </citation>
    <scope>NUCLEOTIDE SEQUENCE</scope>
    <source>
        <strain evidence="1">NM01_1-7b</strain>
    </source>
</reference>
<evidence type="ECO:0000313" key="2">
    <source>
        <dbReference type="Proteomes" id="UP000304953"/>
    </source>
</evidence>
<sequence length="75" mass="8963">MQKEERNEKRQWNQQKYEVEICHETEKLLTLVPEQNSMELRRKIEELIDGTGTTAFMDGYRYALAILQDSMPEVE</sequence>
<comment type="caution">
    <text evidence="1">The sequence shown here is derived from an EMBL/GenBank/DDBJ whole genome shotgun (WGS) entry which is preliminary data.</text>
</comment>
<protein>
    <submittedName>
        <fullName evidence="1">Uncharacterized protein</fullName>
    </submittedName>
</protein>
<evidence type="ECO:0000313" key="1">
    <source>
        <dbReference type="EMBL" id="TGY96217.1"/>
    </source>
</evidence>
<gene>
    <name evidence="1" type="ORF">E5329_11285</name>
</gene>
<accession>A0AC61RWE6</accession>
<dbReference type="Proteomes" id="UP000304953">
    <property type="component" value="Unassembled WGS sequence"/>
</dbReference>